<dbReference type="EMBL" id="ASHM01052018">
    <property type="protein sequence ID" value="PNX86744.1"/>
    <property type="molecule type" value="Genomic_DNA"/>
</dbReference>
<proteinExistence type="predicted"/>
<dbReference type="AlphaFoldDB" id="A0A2K3M7I1"/>
<evidence type="ECO:0000313" key="1">
    <source>
        <dbReference type="EMBL" id="PNX86744.1"/>
    </source>
</evidence>
<dbReference type="Proteomes" id="UP000236291">
    <property type="component" value="Unassembled WGS sequence"/>
</dbReference>
<reference evidence="1 2" key="2">
    <citation type="journal article" date="2017" name="Front. Plant Sci.">
        <title>Gene Classification and Mining of Molecular Markers Useful in Red Clover (Trifolium pratense) Breeding.</title>
        <authorList>
            <person name="Istvanek J."/>
            <person name="Dluhosova J."/>
            <person name="Dluhos P."/>
            <person name="Patkova L."/>
            <person name="Nedelnik J."/>
            <person name="Repkova J."/>
        </authorList>
    </citation>
    <scope>NUCLEOTIDE SEQUENCE [LARGE SCALE GENOMIC DNA]</scope>
    <source>
        <strain evidence="2">cv. Tatra</strain>
        <tissue evidence="1">Young leaves</tissue>
    </source>
</reference>
<protein>
    <submittedName>
        <fullName evidence="1">Uncharacterized protein</fullName>
    </submittedName>
</protein>
<name>A0A2K3M7I1_TRIPR</name>
<evidence type="ECO:0000313" key="2">
    <source>
        <dbReference type="Proteomes" id="UP000236291"/>
    </source>
</evidence>
<comment type="caution">
    <text evidence="1">The sequence shown here is derived from an EMBL/GenBank/DDBJ whole genome shotgun (WGS) entry which is preliminary data.</text>
</comment>
<gene>
    <name evidence="1" type="ORF">L195_g042825</name>
</gene>
<organism evidence="1 2">
    <name type="scientific">Trifolium pratense</name>
    <name type="common">Red clover</name>
    <dbReference type="NCBI Taxonomy" id="57577"/>
    <lineage>
        <taxon>Eukaryota</taxon>
        <taxon>Viridiplantae</taxon>
        <taxon>Streptophyta</taxon>
        <taxon>Embryophyta</taxon>
        <taxon>Tracheophyta</taxon>
        <taxon>Spermatophyta</taxon>
        <taxon>Magnoliopsida</taxon>
        <taxon>eudicotyledons</taxon>
        <taxon>Gunneridae</taxon>
        <taxon>Pentapetalae</taxon>
        <taxon>rosids</taxon>
        <taxon>fabids</taxon>
        <taxon>Fabales</taxon>
        <taxon>Fabaceae</taxon>
        <taxon>Papilionoideae</taxon>
        <taxon>50 kb inversion clade</taxon>
        <taxon>NPAAA clade</taxon>
        <taxon>Hologalegina</taxon>
        <taxon>IRL clade</taxon>
        <taxon>Trifolieae</taxon>
        <taxon>Trifolium</taxon>
    </lineage>
</organism>
<sequence>MTSMSFSTAVQLGNVDRLMARYLSWIITHINRALPQIECLQCAEKKTEPLSNLLNQVERIAYDALNDWFTVQRLMHDEHYNFAHTTTDRWKNLALLE</sequence>
<accession>A0A2K3M7I1</accession>
<reference evidence="1 2" key="1">
    <citation type="journal article" date="2014" name="Am. J. Bot.">
        <title>Genome assembly and annotation for red clover (Trifolium pratense; Fabaceae).</title>
        <authorList>
            <person name="Istvanek J."/>
            <person name="Jaros M."/>
            <person name="Krenek A."/>
            <person name="Repkova J."/>
        </authorList>
    </citation>
    <scope>NUCLEOTIDE SEQUENCE [LARGE SCALE GENOMIC DNA]</scope>
    <source>
        <strain evidence="2">cv. Tatra</strain>
        <tissue evidence="1">Young leaves</tissue>
    </source>
</reference>